<keyword evidence="2" id="KW-1185">Reference proteome</keyword>
<dbReference type="SUPFAM" id="SSF51735">
    <property type="entry name" value="NAD(P)-binding Rossmann-fold domains"/>
    <property type="match status" value="1"/>
</dbReference>
<proteinExistence type="predicted"/>
<evidence type="ECO:0000313" key="2">
    <source>
        <dbReference type="Proteomes" id="UP001595748"/>
    </source>
</evidence>
<accession>A0ABV8A7W5</accession>
<dbReference type="Pfam" id="PF13561">
    <property type="entry name" value="adh_short_C2"/>
    <property type="match status" value="1"/>
</dbReference>
<sequence>MPQDRLEMTGAQRAGAFSQLIPSFLQPIDIAHLALYLASDESRLINGAVITADSGWTAL</sequence>
<organism evidence="1 2">
    <name type="scientific">Deinococcus antarcticus</name>
    <dbReference type="NCBI Taxonomy" id="1298767"/>
    <lineage>
        <taxon>Bacteria</taxon>
        <taxon>Thermotogati</taxon>
        <taxon>Deinococcota</taxon>
        <taxon>Deinococci</taxon>
        <taxon>Deinococcales</taxon>
        <taxon>Deinococcaceae</taxon>
        <taxon>Deinococcus</taxon>
    </lineage>
</organism>
<dbReference type="InterPro" id="IPR002347">
    <property type="entry name" value="SDR_fam"/>
</dbReference>
<dbReference type="InterPro" id="IPR036291">
    <property type="entry name" value="NAD(P)-bd_dom_sf"/>
</dbReference>
<evidence type="ECO:0000313" key="1">
    <source>
        <dbReference type="EMBL" id="MFC3860577.1"/>
    </source>
</evidence>
<dbReference type="Gene3D" id="3.40.50.720">
    <property type="entry name" value="NAD(P)-binding Rossmann-like Domain"/>
    <property type="match status" value="1"/>
</dbReference>
<name>A0ABV8A7W5_9DEIO</name>
<dbReference type="Proteomes" id="UP001595748">
    <property type="component" value="Unassembled WGS sequence"/>
</dbReference>
<protein>
    <submittedName>
        <fullName evidence="1">SDR family oxidoreductase</fullName>
    </submittedName>
</protein>
<dbReference type="EMBL" id="JBHRZF010000081">
    <property type="protein sequence ID" value="MFC3860577.1"/>
    <property type="molecule type" value="Genomic_DNA"/>
</dbReference>
<gene>
    <name evidence="1" type="ORF">ACFOPQ_07340</name>
</gene>
<reference evidence="2" key="1">
    <citation type="journal article" date="2019" name="Int. J. Syst. Evol. Microbiol.">
        <title>The Global Catalogue of Microorganisms (GCM) 10K type strain sequencing project: providing services to taxonomists for standard genome sequencing and annotation.</title>
        <authorList>
            <consortium name="The Broad Institute Genomics Platform"/>
            <consortium name="The Broad Institute Genome Sequencing Center for Infectious Disease"/>
            <person name="Wu L."/>
            <person name="Ma J."/>
        </authorList>
    </citation>
    <scope>NUCLEOTIDE SEQUENCE [LARGE SCALE GENOMIC DNA]</scope>
    <source>
        <strain evidence="2">CCTCC AB 2013263</strain>
    </source>
</reference>
<dbReference type="RefSeq" id="WP_380076717.1">
    <property type="nucleotide sequence ID" value="NZ_JBHRZF010000081.1"/>
</dbReference>
<comment type="caution">
    <text evidence="1">The sequence shown here is derived from an EMBL/GenBank/DDBJ whole genome shotgun (WGS) entry which is preliminary data.</text>
</comment>